<feature type="repeat" description="ANK" evidence="3">
    <location>
        <begin position="981"/>
        <end position="1017"/>
    </location>
</feature>
<dbReference type="Gene3D" id="1.25.40.20">
    <property type="entry name" value="Ankyrin repeat-containing domain"/>
    <property type="match status" value="7"/>
</dbReference>
<accession>A0A8I3ACB1</accession>
<keyword evidence="6" id="KW-1185">Reference proteome</keyword>
<dbReference type="PRINTS" id="PR01415">
    <property type="entry name" value="ANKYRIN"/>
</dbReference>
<dbReference type="InterPro" id="IPR056884">
    <property type="entry name" value="NPHP3-like_N"/>
</dbReference>
<evidence type="ECO:0000256" key="2">
    <source>
        <dbReference type="ARBA" id="ARBA00023043"/>
    </source>
</evidence>
<dbReference type="EMBL" id="JAGFBS010000003">
    <property type="protein sequence ID" value="KAG6380116.1"/>
    <property type="molecule type" value="Genomic_DNA"/>
</dbReference>
<dbReference type="SUPFAM" id="SSF48403">
    <property type="entry name" value="Ankyrin repeat"/>
    <property type="match status" value="3"/>
</dbReference>
<dbReference type="PROSITE" id="PS50297">
    <property type="entry name" value="ANK_REP_REGION"/>
    <property type="match status" value="4"/>
</dbReference>
<reference evidence="5" key="1">
    <citation type="submission" date="2021-03" db="EMBL/GenBank/DDBJ databases">
        <title>Evolutionary innovations through gain and loss of genes in the ectomycorrhizal Boletales.</title>
        <authorList>
            <person name="Wu G."/>
            <person name="Miyauchi S."/>
            <person name="Morin E."/>
            <person name="Yang Z.-L."/>
            <person name="Xu J."/>
            <person name="Martin F.M."/>
        </authorList>
    </citation>
    <scope>NUCLEOTIDE SEQUENCE</scope>
    <source>
        <strain evidence="5">BR01</strain>
    </source>
</reference>
<dbReference type="OrthoDB" id="2647035at2759"/>
<name>A0A8I3ACB1_9AGAM</name>
<evidence type="ECO:0000313" key="6">
    <source>
        <dbReference type="Proteomes" id="UP000683000"/>
    </source>
</evidence>
<sequence length="1358" mass="149904">MNTLEDGEVLVFFYCDFRDERSTNAAEVMRSLLSQLLQHLRHHTAALGDLISSLAEEVEEGSFVISDAIVLAHYISRVAHQFTQQPLFVIDALDECKEVEEFLDAIAELADGGVRLFVTSRPLQVIKDSLSGFPSISMDAMKYDVQADISLHVRRELDSHRRLRIMEPSLKNEIYSVLCNKSDGMFRWVHCQLSTLKRCVTATQIRRALDDLPSDLDATYARILLRINENERGVVRRALYWLVAALKPLELCQIIEGLSIDLGRQVVDRDSGPVHGPALLDALGSLVAHDEVTDIIVLSHASVKEYLIAEATCTKYPLCWVDEQDAHTQLILLSICYIIVYLKQSQRSGDYEVSLQTYSGTTHIDGSNILSYPIRRRRPPLSSSDSHPLLAYVQSHGFDHLAHINPRNKAVLRAIETLYWNVQQHPFEWDGLCSRTDSLGGHWPTLKHDFVLYILITFAPVPFLCSYIGRSQLRSKDGTNPLIYAAAFRKIEHAKILLSRGVSPNHKGWNIGPNHHQVLPLEVAVSRGDCCMIDLLLAECSPVPHELFEHALMGHLKFACAVSRLVRTDEFVEWATIAWNERRFLGALDPTQYLGDTSEEDIETIERRLVQIGCNPSTRFDETCLRRAVLVGHVSTVKRMLSLNVPLPSDIMLDASTSDPEMIDFLISSGSDVHVASPTSGDTPLHLVMGYWLAEDVCLEKVQILVDAGCDPRTPNLAGETPLYFAAAIGSVAIVEYLLSLQVSLPPDVLLVASGPSVIRLLLDEGADVHAISANGDTVLHAVLNRNCNDWDQCLELASTFIDVGCDPCSPNALGETPFDVAGKRGHLRVVQYFVSLNLPLPPSILLSVVGSPSPEATPILKTLIDEGADIHVTSSHDGNTLLGVPVDSIIMRKEECLKRIRILIDAGCDARVCNTAGETLLHVAARRRHIPVLEYLLSLDMPIPSDLILTQFKGSPRQACYQTMYLLLDKGADIHAVAENGDTLLHLAAGVLQEEHALDLVKFLVHSGCNPCISNVEQETPVHVATQYGYISVIEYLLSLGLSLPSDILLVASTGYSGRAKVIRYLIQEGANVSVAQLDGATPLHLLLATPGHEYDRLESARILIDAGCDPQSKNLWEETPMYLAARSECISVLEYLLSQGVPLPHDILVASTAKVIRFFLNSGVDVQSVITIGDTKLLHRALDSLGHEEDRLERARVLIGAAGWDPSSKNFFGETAIHIAARLGDKSIIKYLLSKNATLPNDILLAAVPTDSYSLREGRLPLLHFLINEGADTNATTSDGDTPLHLAIRCDTVPAWENPYDVAQSMLCQLLEVLLDRGSDPYARNAEGKTAFDLAEEKGQFFKDNFLRLVESSGIP</sequence>
<evidence type="ECO:0000256" key="3">
    <source>
        <dbReference type="PROSITE-ProRule" id="PRU00023"/>
    </source>
</evidence>
<feature type="repeat" description="ANK" evidence="3">
    <location>
        <begin position="1018"/>
        <end position="1045"/>
    </location>
</feature>
<dbReference type="InterPro" id="IPR051165">
    <property type="entry name" value="Multifunctional_ANK_Repeat"/>
</dbReference>
<feature type="repeat" description="ANK" evidence="3">
    <location>
        <begin position="1281"/>
        <end position="1328"/>
    </location>
</feature>
<organism evidence="5 6">
    <name type="scientific">Boletus reticuloceps</name>
    <dbReference type="NCBI Taxonomy" id="495285"/>
    <lineage>
        <taxon>Eukaryota</taxon>
        <taxon>Fungi</taxon>
        <taxon>Dikarya</taxon>
        <taxon>Basidiomycota</taxon>
        <taxon>Agaricomycotina</taxon>
        <taxon>Agaricomycetes</taxon>
        <taxon>Agaricomycetidae</taxon>
        <taxon>Boletales</taxon>
        <taxon>Boletineae</taxon>
        <taxon>Boletaceae</taxon>
        <taxon>Boletoideae</taxon>
        <taxon>Boletus</taxon>
    </lineage>
</organism>
<dbReference type="Proteomes" id="UP000683000">
    <property type="component" value="Unassembled WGS sequence"/>
</dbReference>
<dbReference type="PANTHER" id="PTHR24123:SF33">
    <property type="entry name" value="PROTEIN HOS4"/>
    <property type="match status" value="1"/>
</dbReference>
<dbReference type="Pfam" id="PF24883">
    <property type="entry name" value="NPHP3_N"/>
    <property type="match status" value="1"/>
</dbReference>
<dbReference type="PANTHER" id="PTHR24123">
    <property type="entry name" value="ANKYRIN REPEAT-CONTAINING"/>
    <property type="match status" value="1"/>
</dbReference>
<dbReference type="SMART" id="SM00248">
    <property type="entry name" value="ANK"/>
    <property type="match status" value="15"/>
</dbReference>
<keyword evidence="1" id="KW-0677">Repeat</keyword>
<dbReference type="PROSITE" id="PS50088">
    <property type="entry name" value="ANK_REPEAT"/>
    <property type="match status" value="6"/>
</dbReference>
<feature type="repeat" description="ANK" evidence="3">
    <location>
        <begin position="1214"/>
        <end position="1241"/>
    </location>
</feature>
<comment type="caution">
    <text evidence="5">The sequence shown here is derived from an EMBL/GenBank/DDBJ whole genome shotgun (WGS) entry which is preliminary data.</text>
</comment>
<protein>
    <submittedName>
        <fullName evidence="5">Ankyrin repeat-containing domain protein</fullName>
    </submittedName>
</protein>
<feature type="repeat" description="ANK" evidence="3">
    <location>
        <begin position="917"/>
        <end position="939"/>
    </location>
</feature>
<dbReference type="Pfam" id="PF13637">
    <property type="entry name" value="Ank_4"/>
    <property type="match status" value="1"/>
</dbReference>
<feature type="repeat" description="ANK" evidence="3">
    <location>
        <begin position="718"/>
        <end position="740"/>
    </location>
</feature>
<gene>
    <name evidence="5" type="ORF">JVT61DRAFT_8202</name>
</gene>
<evidence type="ECO:0000313" key="5">
    <source>
        <dbReference type="EMBL" id="KAG6380116.1"/>
    </source>
</evidence>
<feature type="domain" description="Nephrocystin 3-like N-terminal" evidence="4">
    <location>
        <begin position="6"/>
        <end position="121"/>
    </location>
</feature>
<dbReference type="InterPro" id="IPR036770">
    <property type="entry name" value="Ankyrin_rpt-contain_sf"/>
</dbReference>
<dbReference type="Pfam" id="PF12796">
    <property type="entry name" value="Ank_2"/>
    <property type="match status" value="4"/>
</dbReference>
<evidence type="ECO:0000256" key="1">
    <source>
        <dbReference type="ARBA" id="ARBA00022737"/>
    </source>
</evidence>
<proteinExistence type="predicted"/>
<dbReference type="InterPro" id="IPR002110">
    <property type="entry name" value="Ankyrin_rpt"/>
</dbReference>
<evidence type="ECO:0000259" key="4">
    <source>
        <dbReference type="Pfam" id="PF24883"/>
    </source>
</evidence>
<keyword evidence="2 3" id="KW-0040">ANK repeat</keyword>